<comment type="caution">
    <text evidence="3">The sequence shown here is derived from an EMBL/GenBank/DDBJ whole genome shotgun (WGS) entry which is preliminary data.</text>
</comment>
<organism evidence="3 4">
    <name type="scientific">Niastella vici</name>
    <dbReference type="NCBI Taxonomy" id="1703345"/>
    <lineage>
        <taxon>Bacteria</taxon>
        <taxon>Pseudomonadati</taxon>
        <taxon>Bacteroidota</taxon>
        <taxon>Chitinophagia</taxon>
        <taxon>Chitinophagales</taxon>
        <taxon>Chitinophagaceae</taxon>
        <taxon>Niastella</taxon>
    </lineage>
</organism>
<keyword evidence="3" id="KW-0067">ATP-binding</keyword>
<dbReference type="RefSeq" id="WP_081145069.1">
    <property type="nucleotide sequence ID" value="NZ_LVYD01000001.1"/>
</dbReference>
<dbReference type="PANTHER" id="PTHR47642:SF7">
    <property type="entry name" value="ATP-DEPENDENT DNA HELICASE PIF1"/>
    <property type="match status" value="1"/>
</dbReference>
<dbReference type="GO" id="GO:0003678">
    <property type="term" value="F:DNA helicase activity"/>
    <property type="evidence" value="ECO:0007669"/>
    <property type="project" value="InterPro"/>
</dbReference>
<sequence>MAFSTDASNQLFQLAVRFVNQTNRHLFLTGKAGTGKTTFLKYIRDNTFKKLAVVAPTGVAAINAGGVTLHSFFQLPHGSFLPVQQSGWNSSSQSFNTPHTLLKNLRLNNDKKLLLQELELLIIDEVSMLRADILDEIDCILRHVRRKHQEPFGGVQLLYIGDLFQLPPVAKNEEWDVLRQQYRSPFFFDAHALQQNPPLYLELKKIYRQHEQEFITVLNNIRNNTTTAADLDLLHQHYLPGYECPDNENFITLTTHNAKADTINQHQLDKLSGTAFECKAEVTGDFNERAYPADMLLHLKVGAQIMFIKNDKGESRRFYNGKIATISKIAGDEVYIRFEGDEHDMLLEKETWRSIRYQYNQEEDKIEEEEVGSFKQYPVRLAWAITIHKSQGLTFEKAIIDAGASFAPGQVYVALSRLTALGGLVLYSRIQPSSINTDNRVIEFTRLEKEEDQLARELQQEQKNFLTRTLVQTFDWLKLAEGMQMHYEEYEHRQVPDKNSCVLWAKEVLEAVLKQQEMAEKFTRQLDQLLPNAPQDGYQFLHQRVSAGSTYFLQAMEEMESSIKNHTATIKVKPKAKKYVSTLQQLILLPQRKIQQLKQAVQITEGLMNGVTATDLLDLVEQKRTEVVKTIEEPEKKTAKPQKGDSNRISLQLFREGRNILEIATLRELAPSTIESHLVSFIKTGEVDVKELVAESKITVIIQVIEELNLQTAATTPVKEKLGDEFTHSEIRAVLNYREWLQVSKAAD</sequence>
<keyword evidence="3" id="KW-0347">Helicase</keyword>
<keyword evidence="3" id="KW-0547">Nucleotide-binding</keyword>
<proteinExistence type="predicted"/>
<dbReference type="Pfam" id="PF05970">
    <property type="entry name" value="PIF1"/>
    <property type="match status" value="1"/>
</dbReference>
<dbReference type="InterPro" id="IPR027417">
    <property type="entry name" value="P-loop_NTPase"/>
</dbReference>
<keyword evidence="3" id="KW-0378">Hydrolase</keyword>
<dbReference type="Gene3D" id="3.40.50.300">
    <property type="entry name" value="P-loop containing nucleotide triphosphate hydrolases"/>
    <property type="match status" value="2"/>
</dbReference>
<evidence type="ECO:0000259" key="2">
    <source>
        <dbReference type="Pfam" id="PF14493"/>
    </source>
</evidence>
<protein>
    <submittedName>
        <fullName evidence="3">Helicase</fullName>
    </submittedName>
</protein>
<dbReference type="InterPro" id="IPR029491">
    <property type="entry name" value="Helicase_HTH"/>
</dbReference>
<dbReference type="InterPro" id="IPR010285">
    <property type="entry name" value="DNA_helicase_pif1-like_DEAD"/>
</dbReference>
<dbReference type="STRING" id="1703345.A3860_03190"/>
<accession>A0A1V9G9M8</accession>
<gene>
    <name evidence="3" type="ORF">A3860_03190</name>
</gene>
<dbReference type="CDD" id="cd18809">
    <property type="entry name" value="SF1_C_RecD"/>
    <property type="match status" value="1"/>
</dbReference>
<reference evidence="3 4" key="1">
    <citation type="submission" date="2016-03" db="EMBL/GenBank/DDBJ databases">
        <title>Niastella vici sp. nov., isolated from farmland soil.</title>
        <authorList>
            <person name="Chen L."/>
            <person name="Wang D."/>
            <person name="Yang S."/>
            <person name="Wang G."/>
        </authorList>
    </citation>
    <scope>NUCLEOTIDE SEQUENCE [LARGE SCALE GENOMIC DNA]</scope>
    <source>
        <strain evidence="3 4">DJ57</strain>
    </source>
</reference>
<dbReference type="SUPFAM" id="SSF52540">
    <property type="entry name" value="P-loop containing nucleoside triphosphate hydrolases"/>
    <property type="match status" value="2"/>
</dbReference>
<dbReference type="GO" id="GO:0000723">
    <property type="term" value="P:telomere maintenance"/>
    <property type="evidence" value="ECO:0007669"/>
    <property type="project" value="InterPro"/>
</dbReference>
<feature type="domain" description="DNA helicase Pif1-like DEAD-box helicase" evidence="1">
    <location>
        <begin position="14"/>
        <end position="227"/>
    </location>
</feature>
<dbReference type="EMBL" id="LVYD01000001">
    <property type="protein sequence ID" value="OQP67371.1"/>
    <property type="molecule type" value="Genomic_DNA"/>
</dbReference>
<dbReference type="AlphaFoldDB" id="A0A1V9G9M8"/>
<name>A0A1V9G9M8_9BACT</name>
<feature type="domain" description="Helicase Helix-turn-helix" evidence="2">
    <location>
        <begin position="646"/>
        <end position="735"/>
    </location>
</feature>
<keyword evidence="4" id="KW-1185">Reference proteome</keyword>
<evidence type="ECO:0000313" key="4">
    <source>
        <dbReference type="Proteomes" id="UP000192796"/>
    </source>
</evidence>
<dbReference type="GO" id="GO:0006281">
    <property type="term" value="P:DNA repair"/>
    <property type="evidence" value="ECO:0007669"/>
    <property type="project" value="InterPro"/>
</dbReference>
<dbReference type="PANTHER" id="PTHR47642">
    <property type="entry name" value="ATP-DEPENDENT DNA HELICASE"/>
    <property type="match status" value="1"/>
</dbReference>
<dbReference type="FunFam" id="3.40.50.300:FF:001498">
    <property type="entry name" value="ATP-dependent DNA helicase"/>
    <property type="match status" value="1"/>
</dbReference>
<dbReference type="Proteomes" id="UP000192796">
    <property type="component" value="Unassembled WGS sequence"/>
</dbReference>
<evidence type="ECO:0000259" key="1">
    <source>
        <dbReference type="Pfam" id="PF05970"/>
    </source>
</evidence>
<dbReference type="OrthoDB" id="9763659at2"/>
<dbReference type="Pfam" id="PF14493">
    <property type="entry name" value="HTH_40"/>
    <property type="match status" value="1"/>
</dbReference>
<evidence type="ECO:0000313" key="3">
    <source>
        <dbReference type="EMBL" id="OQP67371.1"/>
    </source>
</evidence>
<dbReference type="InterPro" id="IPR051055">
    <property type="entry name" value="PIF1_helicase"/>
</dbReference>